<keyword evidence="6" id="KW-1185">Reference proteome</keyword>
<feature type="signal peptide" evidence="4">
    <location>
        <begin position="1"/>
        <end position="23"/>
    </location>
</feature>
<keyword evidence="2 5" id="KW-0378">Hydrolase</keyword>
<comment type="caution">
    <text evidence="5">The sequence shown here is derived from an EMBL/GenBank/DDBJ whole genome shotgun (WGS) entry which is preliminary data.</text>
</comment>
<evidence type="ECO:0000256" key="1">
    <source>
        <dbReference type="ARBA" id="ARBA00022741"/>
    </source>
</evidence>
<dbReference type="PANTHER" id="PTHR43146">
    <property type="entry name" value="CANCER-RELATED NUCLEOSIDE-TRIPHOSPHATASE"/>
    <property type="match status" value="1"/>
</dbReference>
<accession>A0AAD9D5Z6</accession>
<dbReference type="Gene3D" id="3.40.50.300">
    <property type="entry name" value="P-loop containing nucleotide triphosphate hydrolases"/>
    <property type="match status" value="1"/>
</dbReference>
<evidence type="ECO:0000313" key="6">
    <source>
        <dbReference type="Proteomes" id="UP001224775"/>
    </source>
</evidence>
<evidence type="ECO:0000256" key="2">
    <source>
        <dbReference type="ARBA" id="ARBA00022801"/>
    </source>
</evidence>
<gene>
    <name evidence="5" type="ORF">QTG54_015163</name>
</gene>
<evidence type="ECO:0000256" key="3">
    <source>
        <dbReference type="ARBA" id="ARBA00022840"/>
    </source>
</evidence>
<dbReference type="EMBL" id="JATAAI010000041">
    <property type="protein sequence ID" value="KAK1734160.1"/>
    <property type="molecule type" value="Genomic_DNA"/>
</dbReference>
<dbReference type="Pfam" id="PF03266">
    <property type="entry name" value="NTPase_1"/>
    <property type="match status" value="1"/>
</dbReference>
<sequence>MCSLHVVLLQYICIVEMWLLCTGQPSCGKTTLVKKALDRILEWQHSEDACLDRKQAPNASHTKIVVSGFYTDEVLDGNRRRIGFDIVGIASGKRGILSRKSGLPSSYPETGQYSVDVASFEDIALAELNVNGATFQIIIIDEIGRMELHSQKFQAAVENLLQHQHILVIGAVTAPIYGHRVPFCDYITDGYELKKHSMLVEVMRIKKSNRETITTDYLDRLEDLLNELKVQGGANKRRRMKS</sequence>
<dbReference type="EC" id="3.6.1.15" evidence="5"/>
<dbReference type="Proteomes" id="UP001224775">
    <property type="component" value="Unassembled WGS sequence"/>
</dbReference>
<reference evidence="5" key="1">
    <citation type="submission" date="2023-06" db="EMBL/GenBank/DDBJ databases">
        <title>Survivors Of The Sea: Transcriptome response of Skeletonema marinoi to long-term dormancy.</title>
        <authorList>
            <person name="Pinder M.I.M."/>
            <person name="Kourtchenko O."/>
            <person name="Robertson E.K."/>
            <person name="Larsson T."/>
            <person name="Maumus F."/>
            <person name="Osuna-Cruz C.M."/>
            <person name="Vancaester E."/>
            <person name="Stenow R."/>
            <person name="Vandepoele K."/>
            <person name="Ploug H."/>
            <person name="Bruchert V."/>
            <person name="Godhe A."/>
            <person name="Topel M."/>
        </authorList>
    </citation>
    <scope>NUCLEOTIDE SEQUENCE</scope>
    <source>
        <strain evidence="5">R05AC</strain>
    </source>
</reference>
<organism evidence="5 6">
    <name type="scientific">Skeletonema marinoi</name>
    <dbReference type="NCBI Taxonomy" id="267567"/>
    <lineage>
        <taxon>Eukaryota</taxon>
        <taxon>Sar</taxon>
        <taxon>Stramenopiles</taxon>
        <taxon>Ochrophyta</taxon>
        <taxon>Bacillariophyta</taxon>
        <taxon>Coscinodiscophyceae</taxon>
        <taxon>Thalassiosirophycidae</taxon>
        <taxon>Thalassiosirales</taxon>
        <taxon>Skeletonemataceae</taxon>
        <taxon>Skeletonema</taxon>
        <taxon>Skeletonema marinoi-dohrnii complex</taxon>
    </lineage>
</organism>
<dbReference type="GO" id="GO:0017111">
    <property type="term" value="F:ribonucleoside triphosphate phosphatase activity"/>
    <property type="evidence" value="ECO:0007669"/>
    <property type="project" value="UniProtKB-EC"/>
</dbReference>
<proteinExistence type="predicted"/>
<dbReference type="SUPFAM" id="SSF52540">
    <property type="entry name" value="P-loop containing nucleoside triphosphate hydrolases"/>
    <property type="match status" value="1"/>
</dbReference>
<name>A0AAD9D5Z6_9STRA</name>
<dbReference type="AlphaFoldDB" id="A0AAD9D5Z6"/>
<dbReference type="GO" id="GO:0005524">
    <property type="term" value="F:ATP binding"/>
    <property type="evidence" value="ECO:0007669"/>
    <property type="project" value="UniProtKB-KW"/>
</dbReference>
<dbReference type="InterPro" id="IPR004948">
    <property type="entry name" value="Nuc-triphosphatase_THEP1"/>
</dbReference>
<keyword evidence="3" id="KW-0067">ATP-binding</keyword>
<feature type="chain" id="PRO_5041977376" evidence="4">
    <location>
        <begin position="24"/>
        <end position="242"/>
    </location>
</feature>
<evidence type="ECO:0000313" key="5">
    <source>
        <dbReference type="EMBL" id="KAK1734160.1"/>
    </source>
</evidence>
<dbReference type="InterPro" id="IPR027417">
    <property type="entry name" value="P-loop_NTPase"/>
</dbReference>
<keyword evidence="1" id="KW-0547">Nucleotide-binding</keyword>
<dbReference type="PANTHER" id="PTHR43146:SF1">
    <property type="entry name" value="CANCER-RELATED NUCLEOSIDE-TRIPHOSPHATASE"/>
    <property type="match status" value="1"/>
</dbReference>
<evidence type="ECO:0000256" key="4">
    <source>
        <dbReference type="SAM" id="SignalP"/>
    </source>
</evidence>
<keyword evidence="4" id="KW-0732">Signal</keyword>
<protein>
    <submittedName>
        <fullName evidence="5">Nucleoside-triphosphatase</fullName>
        <ecNumber evidence="5">3.6.1.15</ecNumber>
    </submittedName>
</protein>